<dbReference type="EMBL" id="LBBL01000230">
    <property type="protein sequence ID" value="KKF93563.1"/>
    <property type="molecule type" value="Genomic_DNA"/>
</dbReference>
<reference evidence="3 4" key="1">
    <citation type="submission" date="2015-04" db="EMBL/GenBank/DDBJ databases">
        <title>Genome sequence of Ceratocystis platani, a major pathogen of plane trees.</title>
        <authorList>
            <person name="Belbahri L."/>
        </authorList>
    </citation>
    <scope>NUCLEOTIDE SEQUENCE [LARGE SCALE GENOMIC DNA]</scope>
    <source>
        <strain evidence="3 4">CFO</strain>
    </source>
</reference>
<feature type="region of interest" description="Disordered" evidence="1">
    <location>
        <begin position="332"/>
        <end position="360"/>
    </location>
</feature>
<keyword evidence="2" id="KW-1133">Transmembrane helix</keyword>
<keyword evidence="4" id="KW-1185">Reference proteome</keyword>
<evidence type="ECO:0000256" key="1">
    <source>
        <dbReference type="SAM" id="MobiDB-lite"/>
    </source>
</evidence>
<protein>
    <submittedName>
        <fullName evidence="3">Uncharacterized protein</fullName>
    </submittedName>
</protein>
<dbReference type="AlphaFoldDB" id="A0A0F8BMB1"/>
<comment type="caution">
    <text evidence="3">The sequence shown here is derived from an EMBL/GenBank/DDBJ whole genome shotgun (WGS) entry which is preliminary data.</text>
</comment>
<proteinExistence type="predicted"/>
<gene>
    <name evidence="3" type="ORF">CFO_g4080</name>
</gene>
<sequence>MTGPPPEKVDPLVYVCGAGQVCYKNNYEGGYSQFGCGTPGSQPATVLVNVAGQPPVDIQQVNIKANPTSDGGAGSEQVSRACCYSQTIVVFFILVVFVVLVIQLLGPFDYSYSGYPISRGVARITDFQDYHHLVYYSRGGLWNGFWSDCSTLSGIAAFLALGAVGFYYYRKKQRTQPPAAPPNEKSMSSPTSSHGSFMTSSSQADNSPTSMTEPMFLVTHDFPLPPVGAAVSSNHKQDYGHDGGYPLDVKTDFDHLNNTQPTVITTATATAGGPGAKSAKDNTMSYASSTYSRYLQPGALPSPTSPYSDSGLDLAREVDDFQNSYIAALGDIREESESSYSRNSVPPVPPMPQKPDSAWV</sequence>
<keyword evidence="2" id="KW-0472">Membrane</keyword>
<name>A0A0F8BMB1_CERFI</name>
<feature type="transmembrane region" description="Helical" evidence="2">
    <location>
        <begin position="151"/>
        <end position="169"/>
    </location>
</feature>
<feature type="region of interest" description="Disordered" evidence="1">
    <location>
        <begin position="174"/>
        <end position="210"/>
    </location>
</feature>
<keyword evidence="2" id="KW-0812">Transmembrane</keyword>
<evidence type="ECO:0000256" key="2">
    <source>
        <dbReference type="SAM" id="Phobius"/>
    </source>
</evidence>
<feature type="compositionally biased region" description="Low complexity" evidence="1">
    <location>
        <begin position="186"/>
        <end position="202"/>
    </location>
</feature>
<dbReference type="OrthoDB" id="5386093at2759"/>
<evidence type="ECO:0000313" key="3">
    <source>
        <dbReference type="EMBL" id="KKF93563.1"/>
    </source>
</evidence>
<evidence type="ECO:0000313" key="4">
    <source>
        <dbReference type="Proteomes" id="UP000034841"/>
    </source>
</evidence>
<feature type="transmembrane region" description="Helical" evidence="2">
    <location>
        <begin position="88"/>
        <end position="106"/>
    </location>
</feature>
<accession>A0A0F8BMB1</accession>
<dbReference type="Proteomes" id="UP000034841">
    <property type="component" value="Unassembled WGS sequence"/>
</dbReference>
<organism evidence="3 4">
    <name type="scientific">Ceratocystis fimbriata f. sp. platani</name>
    <dbReference type="NCBI Taxonomy" id="88771"/>
    <lineage>
        <taxon>Eukaryota</taxon>
        <taxon>Fungi</taxon>
        <taxon>Dikarya</taxon>
        <taxon>Ascomycota</taxon>
        <taxon>Pezizomycotina</taxon>
        <taxon>Sordariomycetes</taxon>
        <taxon>Hypocreomycetidae</taxon>
        <taxon>Microascales</taxon>
        <taxon>Ceratocystidaceae</taxon>
        <taxon>Ceratocystis</taxon>
    </lineage>
</organism>